<evidence type="ECO:0000259" key="6">
    <source>
        <dbReference type="PROSITE" id="PS50893"/>
    </source>
</evidence>
<keyword evidence="4 5" id="KW-0067">ATP-binding</keyword>
<evidence type="ECO:0000256" key="3">
    <source>
        <dbReference type="ARBA" id="ARBA00022741"/>
    </source>
</evidence>
<name>A0A423JK16_9PSED</name>
<dbReference type="InterPro" id="IPR051921">
    <property type="entry name" value="ABC_osmolyte_uptake_ATP-bind"/>
</dbReference>
<dbReference type="InterPro" id="IPR005892">
    <property type="entry name" value="Gly-betaine_transp_ATP-bd"/>
</dbReference>
<evidence type="ECO:0000256" key="2">
    <source>
        <dbReference type="ARBA" id="ARBA00022448"/>
    </source>
</evidence>
<keyword evidence="5" id="KW-1003">Cell membrane</keyword>
<dbReference type="InterPro" id="IPR027417">
    <property type="entry name" value="P-loop_NTPase"/>
</dbReference>
<dbReference type="GO" id="GO:0005524">
    <property type="term" value="F:ATP binding"/>
    <property type="evidence" value="ECO:0007669"/>
    <property type="project" value="UniProtKB-UniRule"/>
</dbReference>
<keyword evidence="2 5" id="KW-0813">Transport</keyword>
<organism evidence="7 8">
    <name type="scientific">Pseudomonas brassicacearum</name>
    <dbReference type="NCBI Taxonomy" id="930166"/>
    <lineage>
        <taxon>Bacteria</taxon>
        <taxon>Pseudomonadati</taxon>
        <taxon>Pseudomonadota</taxon>
        <taxon>Gammaproteobacteria</taxon>
        <taxon>Pseudomonadales</taxon>
        <taxon>Pseudomonadaceae</taxon>
        <taxon>Pseudomonas</taxon>
    </lineage>
</organism>
<comment type="catalytic activity">
    <reaction evidence="5">
        <text>a quaternary ammonium(out) + ATP + H2O = a quaternary ammonium(in) + ADP + phosphate + H(+)</text>
        <dbReference type="Rhea" id="RHEA:11036"/>
        <dbReference type="ChEBI" id="CHEBI:15377"/>
        <dbReference type="ChEBI" id="CHEBI:15378"/>
        <dbReference type="ChEBI" id="CHEBI:30616"/>
        <dbReference type="ChEBI" id="CHEBI:35267"/>
        <dbReference type="ChEBI" id="CHEBI:43474"/>
        <dbReference type="ChEBI" id="CHEBI:456216"/>
    </reaction>
</comment>
<dbReference type="Pfam" id="PF00005">
    <property type="entry name" value="ABC_tran"/>
    <property type="match status" value="1"/>
</dbReference>
<dbReference type="PANTHER" id="PTHR43869">
    <property type="entry name" value="GLYCINE BETAINE/PROLINE BETAINE TRANSPORT SYSTEM ATP-BINDING PROTEIN PROV"/>
    <property type="match status" value="1"/>
</dbReference>
<dbReference type="NCBIfam" id="TIGR01186">
    <property type="entry name" value="proV"/>
    <property type="match status" value="1"/>
</dbReference>
<dbReference type="SMART" id="SM00382">
    <property type="entry name" value="AAA"/>
    <property type="match status" value="1"/>
</dbReference>
<evidence type="ECO:0000313" key="8">
    <source>
        <dbReference type="Proteomes" id="UP000286351"/>
    </source>
</evidence>
<dbReference type="GO" id="GO:0006970">
    <property type="term" value="P:response to osmotic stress"/>
    <property type="evidence" value="ECO:0007669"/>
    <property type="project" value="UniProtKB-ARBA"/>
</dbReference>
<gene>
    <name evidence="7" type="ORF">BK664_15575</name>
</gene>
<keyword evidence="5" id="KW-0472">Membrane</keyword>
<comment type="subcellular location">
    <subcellularLocation>
        <location evidence="5">Cell inner membrane</location>
        <topology evidence="5">Peripheral membrane protein</topology>
    </subcellularLocation>
</comment>
<dbReference type="GO" id="GO:0015418">
    <property type="term" value="F:ABC-type quaternary ammonium compound transporting activity"/>
    <property type="evidence" value="ECO:0007669"/>
    <property type="project" value="UniProtKB-EC"/>
</dbReference>
<comment type="subunit">
    <text evidence="5">The complex is probably composed of two ATP-binding proteins, two transmembrane proteins and a solute-binding protein.</text>
</comment>
<dbReference type="Proteomes" id="UP000286351">
    <property type="component" value="Unassembled WGS sequence"/>
</dbReference>
<dbReference type="PROSITE" id="PS00211">
    <property type="entry name" value="ABC_TRANSPORTER_1"/>
    <property type="match status" value="1"/>
</dbReference>
<dbReference type="AlphaFoldDB" id="A0A423JK16"/>
<dbReference type="Gene3D" id="3.40.50.300">
    <property type="entry name" value="P-loop containing nucleotide triphosphate hydrolases"/>
    <property type="match status" value="1"/>
</dbReference>
<proteinExistence type="inferred from homology"/>
<evidence type="ECO:0000256" key="5">
    <source>
        <dbReference type="RuleBase" id="RU369116"/>
    </source>
</evidence>
<dbReference type="EC" id="7.6.2.9" evidence="5"/>
<keyword evidence="5" id="KW-0997">Cell inner membrane</keyword>
<feature type="domain" description="ABC transporter" evidence="6">
    <location>
        <begin position="38"/>
        <end position="275"/>
    </location>
</feature>
<dbReference type="SUPFAM" id="SSF52540">
    <property type="entry name" value="P-loop containing nucleoside triphosphate hydrolases"/>
    <property type="match status" value="1"/>
</dbReference>
<dbReference type="FunFam" id="3.40.50.300:FF:000201">
    <property type="entry name" value="Glycine betaine/L-proline ABC transporter ATP-binding protein"/>
    <property type="match status" value="1"/>
</dbReference>
<reference evidence="7 8" key="1">
    <citation type="submission" date="2016-10" db="EMBL/GenBank/DDBJ databases">
        <title>Comparative genome analysis of multiple Pseudomonas spp. focuses on biocontrol and plant growth promoting traits.</title>
        <authorList>
            <person name="Tao X.-Y."/>
            <person name="Taylor C.G."/>
        </authorList>
    </citation>
    <scope>NUCLEOTIDE SEQUENCE [LARGE SCALE GENOMIC DNA]</scope>
    <source>
        <strain evidence="7 8">38D4</strain>
    </source>
</reference>
<dbReference type="EMBL" id="MOBO01000013">
    <property type="protein sequence ID" value="RON38035.1"/>
    <property type="molecule type" value="Genomic_DNA"/>
</dbReference>
<comment type="caution">
    <text evidence="7">The sequence shown here is derived from an EMBL/GenBank/DDBJ whole genome shotgun (WGS) entry which is preliminary data.</text>
</comment>
<dbReference type="InterPro" id="IPR003439">
    <property type="entry name" value="ABC_transporter-like_ATP-bd"/>
</dbReference>
<evidence type="ECO:0000256" key="1">
    <source>
        <dbReference type="ARBA" id="ARBA00005417"/>
    </source>
</evidence>
<dbReference type="GO" id="GO:0005886">
    <property type="term" value="C:plasma membrane"/>
    <property type="evidence" value="ECO:0007669"/>
    <property type="project" value="UniProtKB-SubCell"/>
</dbReference>
<evidence type="ECO:0000256" key="4">
    <source>
        <dbReference type="ARBA" id="ARBA00022840"/>
    </source>
</evidence>
<comment type="similarity">
    <text evidence="1 5">Belongs to the ABC transporter superfamily.</text>
</comment>
<keyword evidence="3 5" id="KW-0547">Nucleotide-binding</keyword>
<sequence>MITQPTQAVAAPIVECRGVWKIFGNQSSEAIDAAKRFTEGKDALLKQHGSVVAVADATFTVQQGETFCIIGLSGSGKSTLIRHFNRLIAPTCGEVLIHGQDICKMASGDLRDLRSRKMGMVFQNVALLPYRTVLENVMMPLEVQGIKKADGVRKSQEALDKVGLGNWANRYPQELSGGMQQRVGIARALVADPDVLLMDEPFSALDPLIRKQLQIEFKKLSTELRKTTIFITHDIDEAIRIGDRIAIMKEGRMIQIGTPEEVVLNPADEYVANFMEGISRLKLLKARSMLKRIDGHDLTQFGGRSLDALASVDIDTNLETLIDVAVNKREDVVAIKQDGRIVGTVCRETLLRAVRGLDLA</sequence>
<evidence type="ECO:0000313" key="7">
    <source>
        <dbReference type="EMBL" id="RON38035.1"/>
    </source>
</evidence>
<dbReference type="GO" id="GO:0006865">
    <property type="term" value="P:amino acid transport"/>
    <property type="evidence" value="ECO:0007669"/>
    <property type="project" value="UniProtKB-UniRule"/>
</dbReference>
<dbReference type="GO" id="GO:0031460">
    <property type="term" value="P:glycine betaine transport"/>
    <property type="evidence" value="ECO:0007669"/>
    <property type="project" value="InterPro"/>
</dbReference>
<dbReference type="GO" id="GO:0016887">
    <property type="term" value="F:ATP hydrolysis activity"/>
    <property type="evidence" value="ECO:0007669"/>
    <property type="project" value="UniProtKB-UniRule"/>
</dbReference>
<dbReference type="InterPro" id="IPR017871">
    <property type="entry name" value="ABC_transporter-like_CS"/>
</dbReference>
<protein>
    <recommendedName>
        <fullName evidence="5">Quaternary amine transport ATP-binding protein</fullName>
        <ecNumber evidence="5">7.6.2.9</ecNumber>
    </recommendedName>
</protein>
<dbReference type="PROSITE" id="PS50893">
    <property type="entry name" value="ABC_TRANSPORTER_2"/>
    <property type="match status" value="1"/>
</dbReference>
<dbReference type="InterPro" id="IPR003593">
    <property type="entry name" value="AAA+_ATPase"/>
</dbReference>
<dbReference type="PANTHER" id="PTHR43869:SF1">
    <property type="entry name" value="GLYCINE BETAINE_PROLINE BETAINE TRANSPORT SYSTEM ATP-BINDING PROTEIN PROV"/>
    <property type="match status" value="1"/>
</dbReference>
<accession>A0A423JK16</accession>